<dbReference type="SMART" id="SM00829">
    <property type="entry name" value="PKS_ER"/>
    <property type="match status" value="1"/>
</dbReference>
<protein>
    <submittedName>
        <fullName evidence="4">Zinc-binding dehydrogenase family protein</fullName>
    </submittedName>
</protein>
<comment type="caution">
    <text evidence="4">The sequence shown here is derived from an EMBL/GenBank/DDBJ whole genome shotgun (WGS) entry which is preliminary data.</text>
</comment>
<evidence type="ECO:0000256" key="2">
    <source>
        <dbReference type="ARBA" id="ARBA00023002"/>
    </source>
</evidence>
<dbReference type="SUPFAM" id="SSF51735">
    <property type="entry name" value="NAD(P)-binding Rossmann-fold domains"/>
    <property type="match status" value="1"/>
</dbReference>
<name>A0A256FLK3_9HYPH</name>
<dbReference type="Gene3D" id="3.90.180.10">
    <property type="entry name" value="Medium-chain alcohol dehydrogenases, catalytic domain"/>
    <property type="match status" value="1"/>
</dbReference>
<dbReference type="InterPro" id="IPR047618">
    <property type="entry name" value="QOR-like"/>
</dbReference>
<dbReference type="InterPro" id="IPR002364">
    <property type="entry name" value="Quin_OxRdtase/zeta-crystal_CS"/>
</dbReference>
<keyword evidence="5" id="KW-1185">Reference proteome</keyword>
<dbReference type="PANTHER" id="PTHR48106">
    <property type="entry name" value="QUINONE OXIDOREDUCTASE PIG3-RELATED"/>
    <property type="match status" value="1"/>
</dbReference>
<dbReference type="AlphaFoldDB" id="A0A256FLK3"/>
<dbReference type="RefSeq" id="WP_094576388.1">
    <property type="nucleotide sequence ID" value="NZ_JBHEEL010000009.1"/>
</dbReference>
<organism evidence="4 5">
    <name type="scientific">Brucella rhizosphaerae</name>
    <dbReference type="NCBI Taxonomy" id="571254"/>
    <lineage>
        <taxon>Bacteria</taxon>
        <taxon>Pseudomonadati</taxon>
        <taxon>Pseudomonadota</taxon>
        <taxon>Alphaproteobacteria</taxon>
        <taxon>Hyphomicrobiales</taxon>
        <taxon>Brucellaceae</taxon>
        <taxon>Brucella/Ochrobactrum group</taxon>
        <taxon>Brucella</taxon>
    </lineage>
</organism>
<evidence type="ECO:0000313" key="4">
    <source>
        <dbReference type="EMBL" id="OYR15596.1"/>
    </source>
</evidence>
<sequence>MINAIRVHQTGGPDVLQYEQIEIGEPGPGEAKVRHEAIGLNFIDVYFRTGLYKAAQMPFIPGNEGAGIVVAVGAGVDNVKVGDRVAYAATLGSYADERILSADRLLNVPETIELKSAAAMMLKGMTAQYLLRQTFVVKPGHTILFHAAAGGVGLIAGQWAKHLGATVIGTAGSEDKIALAKAHGYDHVINYRTENFVERVKELTGGEGVDVVYDSVGRDTYMGSLDVLKPRGMFACFGQSSGTIPPFDLNVLAQKGSLFATRPTLFNYVTKRPDLERTANDLFDVVASGAVKIEVKQSYALKDVRKAHEDLEARKTTGASILLP</sequence>
<accession>A0A256FLK3</accession>
<dbReference type="eggNOG" id="COG0604">
    <property type="taxonomic scope" value="Bacteria"/>
</dbReference>
<dbReference type="GO" id="GO:0005829">
    <property type="term" value="C:cytosol"/>
    <property type="evidence" value="ECO:0007669"/>
    <property type="project" value="TreeGrafter"/>
</dbReference>
<dbReference type="PANTHER" id="PTHR48106:SF13">
    <property type="entry name" value="QUINONE OXIDOREDUCTASE-RELATED"/>
    <property type="match status" value="1"/>
</dbReference>
<dbReference type="InterPro" id="IPR013149">
    <property type="entry name" value="ADH-like_C"/>
</dbReference>
<dbReference type="EMBL" id="NNRK01000025">
    <property type="protein sequence ID" value="OYR15596.1"/>
    <property type="molecule type" value="Genomic_DNA"/>
</dbReference>
<dbReference type="PROSITE" id="PS01162">
    <property type="entry name" value="QOR_ZETA_CRYSTAL"/>
    <property type="match status" value="1"/>
</dbReference>
<dbReference type="InterPro" id="IPR036291">
    <property type="entry name" value="NAD(P)-bd_dom_sf"/>
</dbReference>
<dbReference type="CDD" id="cd05286">
    <property type="entry name" value="QOR2"/>
    <property type="match status" value="1"/>
</dbReference>
<dbReference type="Pfam" id="PF08240">
    <property type="entry name" value="ADH_N"/>
    <property type="match status" value="1"/>
</dbReference>
<dbReference type="FunFam" id="3.40.50.720:FF:000053">
    <property type="entry name" value="Quinone oxidoreductase 1"/>
    <property type="match status" value="1"/>
</dbReference>
<evidence type="ECO:0000313" key="5">
    <source>
        <dbReference type="Proteomes" id="UP000216345"/>
    </source>
</evidence>
<dbReference type="GO" id="GO:0035925">
    <property type="term" value="F:mRNA 3'-UTR AU-rich region binding"/>
    <property type="evidence" value="ECO:0007669"/>
    <property type="project" value="TreeGrafter"/>
</dbReference>
<dbReference type="GO" id="GO:0008270">
    <property type="term" value="F:zinc ion binding"/>
    <property type="evidence" value="ECO:0007669"/>
    <property type="project" value="InterPro"/>
</dbReference>
<reference evidence="4 5" key="1">
    <citation type="submission" date="2017-07" db="EMBL/GenBank/DDBJ databases">
        <title>Phylogenetic study on the rhizospheric bacterium Ochrobactrum sp. A44.</title>
        <authorList>
            <person name="Krzyzanowska D.M."/>
            <person name="Ossowicki A."/>
            <person name="Rajewska M."/>
            <person name="Maciag T."/>
            <person name="Kaczynski Z."/>
            <person name="Czerwicka M."/>
            <person name="Jafra S."/>
        </authorList>
    </citation>
    <scope>NUCLEOTIDE SEQUENCE [LARGE SCALE GENOMIC DNA]</scope>
    <source>
        <strain evidence="4 5">PR17</strain>
    </source>
</reference>
<dbReference type="NCBIfam" id="NF008024">
    <property type="entry name" value="PRK10754.1"/>
    <property type="match status" value="1"/>
</dbReference>
<evidence type="ECO:0000256" key="1">
    <source>
        <dbReference type="ARBA" id="ARBA00022857"/>
    </source>
</evidence>
<keyword evidence="1" id="KW-0521">NADP</keyword>
<proteinExistence type="predicted"/>
<dbReference type="InterPro" id="IPR013154">
    <property type="entry name" value="ADH-like_N"/>
</dbReference>
<gene>
    <name evidence="4" type="ORF">CEV32_4872</name>
</gene>
<feature type="domain" description="Enoyl reductase (ER)" evidence="3">
    <location>
        <begin position="11"/>
        <end position="322"/>
    </location>
</feature>
<dbReference type="Proteomes" id="UP000216345">
    <property type="component" value="Unassembled WGS sequence"/>
</dbReference>
<dbReference type="InterPro" id="IPR011032">
    <property type="entry name" value="GroES-like_sf"/>
</dbReference>
<dbReference type="OrthoDB" id="9805883at2"/>
<dbReference type="GO" id="GO:0003960">
    <property type="term" value="F:quinone reductase (NADPH) activity"/>
    <property type="evidence" value="ECO:0007669"/>
    <property type="project" value="InterPro"/>
</dbReference>
<dbReference type="Gene3D" id="3.40.50.720">
    <property type="entry name" value="NAD(P)-binding Rossmann-like Domain"/>
    <property type="match status" value="1"/>
</dbReference>
<keyword evidence="2" id="KW-0560">Oxidoreductase</keyword>
<dbReference type="InterPro" id="IPR020843">
    <property type="entry name" value="ER"/>
</dbReference>
<dbReference type="SUPFAM" id="SSF50129">
    <property type="entry name" value="GroES-like"/>
    <property type="match status" value="1"/>
</dbReference>
<evidence type="ECO:0000259" key="3">
    <source>
        <dbReference type="SMART" id="SM00829"/>
    </source>
</evidence>
<dbReference type="GO" id="GO:0070402">
    <property type="term" value="F:NADPH binding"/>
    <property type="evidence" value="ECO:0007669"/>
    <property type="project" value="TreeGrafter"/>
</dbReference>
<dbReference type="Pfam" id="PF00107">
    <property type="entry name" value="ADH_zinc_N"/>
    <property type="match status" value="1"/>
</dbReference>